<dbReference type="EMBL" id="JBHULV010000056">
    <property type="protein sequence ID" value="MFD2733490.1"/>
    <property type="molecule type" value="Genomic_DNA"/>
</dbReference>
<comment type="caution">
    <text evidence="1">The sequence shown here is derived from an EMBL/GenBank/DDBJ whole genome shotgun (WGS) entry which is preliminary data.</text>
</comment>
<sequence>MKKIIKLLIIVMVMMTGVQVSYGQNFTALFGTWRPSTPITNTQYTKITFVNLIANTKAKISDANNNHIEYNLKAIPNGGLETLLPIEIKKLYGYDAKKVFVRLYNQNNRLRVVRKVYEYDRNGTLLNSNPTIDSIIYEKAIFNNNLNPNKPTNLQPGNLINNGTIIKKYLDVNEDGTNKKLPIATSYNITNVKFQTLYVDDDKDCNKKTSEFSNNKAEFFGDIKIKIFKSATALNSDLGRIFSQYFKGNLFSSYFIELNALKLSTETYKSNFQVASADYNQTRIVFFGKLMEINPLIDGESGCETEIDYLLGSKNGDSSKDLYLKDLVNGDNYIDLKTSKNTMRIHFTIKPN</sequence>
<gene>
    <name evidence="1" type="ORF">ACFSSE_17405</name>
</gene>
<dbReference type="RefSeq" id="WP_379045214.1">
    <property type="nucleotide sequence ID" value="NZ_JBHSKW010000051.1"/>
</dbReference>
<accession>A0ABW5TY71</accession>
<protein>
    <submittedName>
        <fullName evidence="1">Uncharacterized protein</fullName>
    </submittedName>
</protein>
<dbReference type="Proteomes" id="UP001597546">
    <property type="component" value="Unassembled WGS sequence"/>
</dbReference>
<organism evidence="1 2">
    <name type="scientific">Pedobacter alpinus</name>
    <dbReference type="NCBI Taxonomy" id="1590643"/>
    <lineage>
        <taxon>Bacteria</taxon>
        <taxon>Pseudomonadati</taxon>
        <taxon>Bacteroidota</taxon>
        <taxon>Sphingobacteriia</taxon>
        <taxon>Sphingobacteriales</taxon>
        <taxon>Sphingobacteriaceae</taxon>
        <taxon>Pedobacter</taxon>
    </lineage>
</organism>
<evidence type="ECO:0000313" key="1">
    <source>
        <dbReference type="EMBL" id="MFD2733490.1"/>
    </source>
</evidence>
<proteinExistence type="predicted"/>
<keyword evidence="2" id="KW-1185">Reference proteome</keyword>
<name>A0ABW5TY71_9SPHI</name>
<reference evidence="2" key="1">
    <citation type="journal article" date="2019" name="Int. J. Syst. Evol. Microbiol.">
        <title>The Global Catalogue of Microorganisms (GCM) 10K type strain sequencing project: providing services to taxonomists for standard genome sequencing and annotation.</title>
        <authorList>
            <consortium name="The Broad Institute Genomics Platform"/>
            <consortium name="The Broad Institute Genome Sequencing Center for Infectious Disease"/>
            <person name="Wu L."/>
            <person name="Ma J."/>
        </authorList>
    </citation>
    <scope>NUCLEOTIDE SEQUENCE [LARGE SCALE GENOMIC DNA]</scope>
    <source>
        <strain evidence="2">KCTC 42456</strain>
    </source>
</reference>
<evidence type="ECO:0000313" key="2">
    <source>
        <dbReference type="Proteomes" id="UP001597546"/>
    </source>
</evidence>